<dbReference type="SMART" id="SM00409">
    <property type="entry name" value="IG"/>
    <property type="match status" value="2"/>
</dbReference>
<feature type="domain" description="Ig-like" evidence="11">
    <location>
        <begin position="432"/>
        <end position="529"/>
    </location>
</feature>
<keyword evidence="7" id="KW-1015">Disulfide bond</keyword>
<protein>
    <recommendedName>
        <fullName evidence="11">Ig-like domain-containing protein</fullName>
    </recommendedName>
</protein>
<feature type="chain" id="PRO_5035889026" description="Ig-like domain-containing protein" evidence="10">
    <location>
        <begin position="19"/>
        <end position="920"/>
    </location>
</feature>
<evidence type="ECO:0000256" key="10">
    <source>
        <dbReference type="SAM" id="SignalP"/>
    </source>
</evidence>
<name>A0A8T2L4J4_ASTMX</name>
<dbReference type="PROSITE" id="PS50835">
    <property type="entry name" value="IG_LIKE"/>
    <property type="match status" value="4"/>
</dbReference>
<dbReference type="InterPro" id="IPR003599">
    <property type="entry name" value="Ig_sub"/>
</dbReference>
<feature type="domain" description="Ig-like" evidence="11">
    <location>
        <begin position="237"/>
        <end position="326"/>
    </location>
</feature>
<keyword evidence="8" id="KW-0325">Glycoprotein</keyword>
<dbReference type="PANTHER" id="PTHR23277:SF107">
    <property type="entry name" value="HEMICENTIN-1"/>
    <property type="match status" value="1"/>
</dbReference>
<dbReference type="AlphaFoldDB" id="A0A8T2L4J4"/>
<evidence type="ECO:0000313" key="13">
    <source>
        <dbReference type="Proteomes" id="UP000752171"/>
    </source>
</evidence>
<keyword evidence="9" id="KW-0812">Transmembrane</keyword>
<keyword evidence="3 10" id="KW-0732">Signal</keyword>
<dbReference type="GO" id="GO:0005912">
    <property type="term" value="C:adherens junction"/>
    <property type="evidence" value="ECO:0007669"/>
    <property type="project" value="TreeGrafter"/>
</dbReference>
<dbReference type="SUPFAM" id="SSF48726">
    <property type="entry name" value="Immunoglobulin"/>
    <property type="match status" value="5"/>
</dbReference>
<evidence type="ECO:0000259" key="11">
    <source>
        <dbReference type="PROSITE" id="PS50835"/>
    </source>
</evidence>
<dbReference type="InterPro" id="IPR007110">
    <property type="entry name" value="Ig-like_dom"/>
</dbReference>
<comment type="similarity">
    <text evidence="2">Belongs to the nectin family.</text>
</comment>
<dbReference type="GO" id="GO:0016020">
    <property type="term" value="C:membrane"/>
    <property type="evidence" value="ECO:0007669"/>
    <property type="project" value="UniProtKB-SubCell"/>
</dbReference>
<dbReference type="InterPro" id="IPR051427">
    <property type="entry name" value="Nectin/Nectin-like"/>
</dbReference>
<comment type="caution">
    <text evidence="12">The sequence shown here is derived from an EMBL/GenBank/DDBJ whole genome shotgun (WGS) entry which is preliminary data.</text>
</comment>
<organism evidence="12 13">
    <name type="scientific">Astyanax mexicanus</name>
    <name type="common">Blind cave fish</name>
    <name type="synonym">Astyanax fasciatus mexicanus</name>
    <dbReference type="NCBI Taxonomy" id="7994"/>
    <lineage>
        <taxon>Eukaryota</taxon>
        <taxon>Metazoa</taxon>
        <taxon>Chordata</taxon>
        <taxon>Craniata</taxon>
        <taxon>Vertebrata</taxon>
        <taxon>Euteleostomi</taxon>
        <taxon>Actinopterygii</taxon>
        <taxon>Neopterygii</taxon>
        <taxon>Teleostei</taxon>
        <taxon>Ostariophysi</taxon>
        <taxon>Characiformes</taxon>
        <taxon>Characoidei</taxon>
        <taxon>Acestrorhamphidae</taxon>
        <taxon>Acestrorhamphinae</taxon>
        <taxon>Astyanax</taxon>
    </lineage>
</organism>
<dbReference type="Proteomes" id="UP000752171">
    <property type="component" value="Unassembled WGS sequence"/>
</dbReference>
<keyword evidence="5" id="KW-0130">Cell adhesion</keyword>
<dbReference type="GO" id="GO:0007156">
    <property type="term" value="P:homophilic cell adhesion via plasma membrane adhesion molecules"/>
    <property type="evidence" value="ECO:0007669"/>
    <property type="project" value="TreeGrafter"/>
</dbReference>
<dbReference type="EMBL" id="JAICCE010000018">
    <property type="protein sequence ID" value="KAG9264872.1"/>
    <property type="molecule type" value="Genomic_DNA"/>
</dbReference>
<evidence type="ECO:0000256" key="2">
    <source>
        <dbReference type="ARBA" id="ARBA00007810"/>
    </source>
</evidence>
<dbReference type="PANTHER" id="PTHR23277">
    <property type="entry name" value="NECTIN-RELATED"/>
    <property type="match status" value="1"/>
</dbReference>
<dbReference type="InterPro" id="IPR036179">
    <property type="entry name" value="Ig-like_dom_sf"/>
</dbReference>
<gene>
    <name evidence="12" type="ORF">AMEX_G21209</name>
</gene>
<evidence type="ECO:0000256" key="6">
    <source>
        <dbReference type="ARBA" id="ARBA00023136"/>
    </source>
</evidence>
<evidence type="ECO:0000256" key="1">
    <source>
        <dbReference type="ARBA" id="ARBA00004167"/>
    </source>
</evidence>
<dbReference type="InterPro" id="IPR013783">
    <property type="entry name" value="Ig-like_fold"/>
</dbReference>
<keyword evidence="4" id="KW-0677">Repeat</keyword>
<proteinExistence type="inferred from homology"/>
<feature type="domain" description="Ig-like" evidence="11">
    <location>
        <begin position="22"/>
        <end position="129"/>
    </location>
</feature>
<keyword evidence="9" id="KW-1133">Transmembrane helix</keyword>
<comment type="subcellular location">
    <subcellularLocation>
        <location evidence="1">Membrane</location>
        <topology evidence="1">Single-pass membrane protein</topology>
    </subcellularLocation>
</comment>
<feature type="domain" description="Ig-like" evidence="11">
    <location>
        <begin position="134"/>
        <end position="227"/>
    </location>
</feature>
<evidence type="ECO:0000256" key="7">
    <source>
        <dbReference type="ARBA" id="ARBA00023157"/>
    </source>
</evidence>
<evidence type="ECO:0000256" key="4">
    <source>
        <dbReference type="ARBA" id="ARBA00022737"/>
    </source>
</evidence>
<dbReference type="Pfam" id="PF08205">
    <property type="entry name" value="C2-set_2"/>
    <property type="match status" value="1"/>
</dbReference>
<feature type="signal peptide" evidence="10">
    <location>
        <begin position="1"/>
        <end position="18"/>
    </location>
</feature>
<evidence type="ECO:0000256" key="9">
    <source>
        <dbReference type="SAM" id="Phobius"/>
    </source>
</evidence>
<evidence type="ECO:0000256" key="8">
    <source>
        <dbReference type="ARBA" id="ARBA00023180"/>
    </source>
</evidence>
<keyword evidence="6 9" id="KW-0472">Membrane</keyword>
<accession>A0A8T2L4J4</accession>
<evidence type="ECO:0000256" key="3">
    <source>
        <dbReference type="ARBA" id="ARBA00022729"/>
    </source>
</evidence>
<feature type="transmembrane region" description="Helical" evidence="9">
    <location>
        <begin position="844"/>
        <end position="868"/>
    </location>
</feature>
<sequence>MALLMFLLLWMFSDLCQSLESPGLERRGIVLEQDVMGVLGEEVYLRCLYTGNETVMFSTWNRVNSETNSVMMSGFKYANKAFSKESFSIPESQTNLTVKVGITSVTMEGRYDCAFTLEENIIKESLFLTVNVRPEIRTRVEEDVVNGTLYQTVHCSAINAKPMALIRWEIRGVPPDPDVFYIYTTNSTHPNRTGSVVSVLRLPVLLNNESRVSCVVQHPALLRPTVSDVELQTYVPPSISMKMEVKQKNGQDILQVLCSATGGRPQPNIIWILPDSAPAQLPQNPEVESESITSSHWFPPDLCEGENITCVIGYPLRPAVQTKTITLPTYYITSLQLKGGRSETSSDKTSDLVRLADGDGEVVIRMEVIGNVPSYTINCTREDGPMPKEVNVVDSDILIKGPVGFNISGQYRCQASYHRHSAVLQLQIEVNPRVEIPVTFPPNISAQLWKEGANTYVECLASDAAPAANVSWDLPQDLNVEIQSDVSSCNGTHTVRSVLTLPACFFQETTVECVVEHLDLLQQERRPVHLPICVPVNVTLQSMVVWVNGMAYTQVNCSADSVPPDSTVFWNTENCRMGINMSEPSEVLIQSGTLQGDGGGVWSSARLPVHSYAGCTVVCVLEHHRPERNSVQLPSGGPPSVGMKVGPLRDSGLWAAVCEYQGFGLVPNITWIISDHNTAATTIVPVTLQPVFQGISVLVNTSYKFELSQHEGRNITCLIRDHYGMEERRTVNIPKYFISSIVVLNDTSLLRGNSGHVYRVALQEAIPQQIISFRVMGNTPAFSIRCFRADGSAAHTGSTALVFVEPVSEWDAGLYTCHASWYHHKATVLVQVEVTSRETQKMTFFLICFSSATAISLFLLVTRCVCVWREQALRQRESLAGLVQTPCSPDISMATLPSGRGSEYAELLRYSIVLDQKSTV</sequence>
<dbReference type="Gene3D" id="2.60.40.10">
    <property type="entry name" value="Immunoglobulins"/>
    <property type="match status" value="4"/>
</dbReference>
<reference evidence="12 13" key="1">
    <citation type="submission" date="2021-07" db="EMBL/GenBank/DDBJ databases">
        <authorList>
            <person name="Imarazene B."/>
            <person name="Zahm M."/>
            <person name="Klopp C."/>
            <person name="Cabau C."/>
            <person name="Beille S."/>
            <person name="Jouanno E."/>
            <person name="Castinel A."/>
            <person name="Lluch J."/>
            <person name="Gil L."/>
            <person name="Kuchtly C."/>
            <person name="Lopez Roques C."/>
            <person name="Donnadieu C."/>
            <person name="Parrinello H."/>
            <person name="Journot L."/>
            <person name="Du K."/>
            <person name="Schartl M."/>
            <person name="Retaux S."/>
            <person name="Guiguen Y."/>
        </authorList>
    </citation>
    <scope>NUCLEOTIDE SEQUENCE [LARGE SCALE GENOMIC DNA]</scope>
    <source>
        <strain evidence="12">Pach_M1</strain>
        <tissue evidence="12">Testis</tissue>
    </source>
</reference>
<dbReference type="GO" id="GO:0007157">
    <property type="term" value="P:heterophilic cell-cell adhesion via plasma membrane cell adhesion molecules"/>
    <property type="evidence" value="ECO:0007669"/>
    <property type="project" value="TreeGrafter"/>
</dbReference>
<evidence type="ECO:0000256" key="5">
    <source>
        <dbReference type="ARBA" id="ARBA00022889"/>
    </source>
</evidence>
<evidence type="ECO:0000313" key="12">
    <source>
        <dbReference type="EMBL" id="KAG9264872.1"/>
    </source>
</evidence>
<dbReference type="InterPro" id="IPR013162">
    <property type="entry name" value="CD80_C2-set"/>
</dbReference>